<reference evidence="3" key="1">
    <citation type="journal article" date="2013" name="Genome Announc.">
        <title>Draft genome sequence of the basidiomycetous yeast-like fungus Pseudozyma hubeiensis SY62, which produces an abundant amount of the biosurfactant mannosylerythritol lipids.</title>
        <authorList>
            <person name="Konishi M."/>
            <person name="Hatada Y."/>
            <person name="Horiuchi J."/>
        </authorList>
    </citation>
    <scope>NUCLEOTIDE SEQUENCE [LARGE SCALE GENOMIC DNA]</scope>
    <source>
        <strain evidence="3">SY62</strain>
    </source>
</reference>
<dbReference type="OrthoDB" id="2550781at2759"/>
<dbReference type="Proteomes" id="UP000014071">
    <property type="component" value="Unassembled WGS sequence"/>
</dbReference>
<keyword evidence="3" id="KW-1185">Reference proteome</keyword>
<feature type="compositionally biased region" description="Basic and acidic residues" evidence="1">
    <location>
        <begin position="529"/>
        <end position="548"/>
    </location>
</feature>
<evidence type="ECO:0000313" key="2">
    <source>
        <dbReference type="EMBL" id="GAC95965.1"/>
    </source>
</evidence>
<dbReference type="RefSeq" id="XP_012189552.1">
    <property type="nucleotide sequence ID" value="XM_012334162.1"/>
</dbReference>
<evidence type="ECO:0000313" key="3">
    <source>
        <dbReference type="Proteomes" id="UP000014071"/>
    </source>
</evidence>
<dbReference type="GeneID" id="24108831"/>
<dbReference type="EMBL" id="DF238799">
    <property type="protein sequence ID" value="GAC95965.1"/>
    <property type="molecule type" value="Genomic_DNA"/>
</dbReference>
<feature type="region of interest" description="Disordered" evidence="1">
    <location>
        <begin position="528"/>
        <end position="579"/>
    </location>
</feature>
<gene>
    <name evidence="2" type="ORF">PHSY_003543</name>
</gene>
<dbReference type="HOGENOM" id="CLU_471010_0_0_1"/>
<feature type="compositionally biased region" description="Basic and acidic residues" evidence="1">
    <location>
        <begin position="103"/>
        <end position="114"/>
    </location>
</feature>
<proteinExistence type="predicted"/>
<accession>R9PD10</accession>
<feature type="region of interest" description="Disordered" evidence="1">
    <location>
        <begin position="93"/>
        <end position="197"/>
    </location>
</feature>
<sequence>MKVQSSQRPAEVCYSTERLCGSLAQHYCVVGRRRLSRTERHCPGAQTMSRIALQYTVRSTLTPAGTPCEGTHPSGQASAPRTCSVHLPHTIIRIPSSTPSASLERRPTNPERRTMMPRTHGTRTLQGRHGRGSARATTSVVDNPEPESPELSSVPTSDAEEGAEAAPPQPSTPQTSVAGGHEDRGWSTNRSADSRPLDISQAEMDLALALETIDRYDDSVLPARAPRPTSENGLVLLRYELFGSLEPTDGQPLWSFICENWPYGSPDRAINDIFQRALTLKVQKDTSKAGKKDEVNYCLIETTLRRLGFRLKDLVHVMLTFKVAFLVMLAVNLRRSGFGTISRNYKHTSVSSARIHGVLKTNPVIRAWMEPSAGLYNDLYEATSHAFAEGITDVAVEFAKQRFPGATNLPPGSAKLFYLRQLAKERHTAFVEIAIDAVMQQFWEKAFSTWLSSSKQSLATTKSQWEDLRTRCVKQHLPLIEDDDAQHEEGFWLPRFEVGMASAPESLIDAGQDYGADLNECRMQLQEAAHAEKARKPRSRNESKDPARAKRRRLNQPQAEFDELDLSSSDEEAMTPADQ</sequence>
<evidence type="ECO:0000256" key="1">
    <source>
        <dbReference type="SAM" id="MobiDB-lite"/>
    </source>
</evidence>
<feature type="compositionally biased region" description="Acidic residues" evidence="1">
    <location>
        <begin position="560"/>
        <end position="573"/>
    </location>
</feature>
<dbReference type="AlphaFoldDB" id="R9PD10"/>
<organism evidence="2 3">
    <name type="scientific">Pseudozyma hubeiensis (strain SY62)</name>
    <name type="common">Yeast</name>
    <dbReference type="NCBI Taxonomy" id="1305764"/>
    <lineage>
        <taxon>Eukaryota</taxon>
        <taxon>Fungi</taxon>
        <taxon>Dikarya</taxon>
        <taxon>Basidiomycota</taxon>
        <taxon>Ustilaginomycotina</taxon>
        <taxon>Ustilaginomycetes</taxon>
        <taxon>Ustilaginales</taxon>
        <taxon>Ustilaginaceae</taxon>
        <taxon>Pseudozyma</taxon>
    </lineage>
</organism>
<protein>
    <submittedName>
        <fullName evidence="2">Centrin-binding protein Sfi1, putative</fullName>
    </submittedName>
</protein>
<dbReference type="eggNOG" id="ENOG502RE1S">
    <property type="taxonomic scope" value="Eukaryota"/>
</dbReference>
<name>R9PD10_PSEHS</name>